<dbReference type="InterPro" id="IPR046549">
    <property type="entry name" value="DUF6703"/>
</dbReference>
<sequence>MERGGGMPGGRATGSAGPAGRDGATGLRAAVERWSAAPVVFLHRLPRWVLLAAVFGLLVLGMAGTGRAAAAGLFVLALFLGWFAYLNWPVLDASGRLLRVVATTVLAGFAVARIIGRF</sequence>
<keyword evidence="2" id="KW-0812">Transmembrane</keyword>
<evidence type="ECO:0000256" key="1">
    <source>
        <dbReference type="SAM" id="MobiDB-lite"/>
    </source>
</evidence>
<proteinExistence type="predicted"/>
<dbReference type="Proteomes" id="UP000627838">
    <property type="component" value="Unassembled WGS sequence"/>
</dbReference>
<feature type="region of interest" description="Disordered" evidence="1">
    <location>
        <begin position="1"/>
        <end position="23"/>
    </location>
</feature>
<comment type="caution">
    <text evidence="3">The sequence shown here is derived from an EMBL/GenBank/DDBJ whole genome shotgun (WGS) entry which is preliminary data.</text>
</comment>
<evidence type="ECO:0000313" key="3">
    <source>
        <dbReference type="EMBL" id="MBE1535002.1"/>
    </source>
</evidence>
<organism evidence="3 4">
    <name type="scientific">Actinomadura algeriensis</name>
    <dbReference type="NCBI Taxonomy" id="1679523"/>
    <lineage>
        <taxon>Bacteria</taxon>
        <taxon>Bacillati</taxon>
        <taxon>Actinomycetota</taxon>
        <taxon>Actinomycetes</taxon>
        <taxon>Streptosporangiales</taxon>
        <taxon>Thermomonosporaceae</taxon>
        <taxon>Actinomadura</taxon>
    </lineage>
</organism>
<name>A0ABR9JWT1_9ACTN</name>
<keyword evidence="2" id="KW-0472">Membrane</keyword>
<keyword evidence="2" id="KW-1133">Transmembrane helix</keyword>
<protein>
    <submittedName>
        <fullName evidence="3">Uncharacterized protein</fullName>
    </submittedName>
</protein>
<reference evidence="3 4" key="1">
    <citation type="submission" date="2020-10" db="EMBL/GenBank/DDBJ databases">
        <title>Sequencing the genomes of 1000 actinobacteria strains.</title>
        <authorList>
            <person name="Klenk H.-P."/>
        </authorList>
    </citation>
    <scope>NUCLEOTIDE SEQUENCE [LARGE SCALE GENOMIC DNA]</scope>
    <source>
        <strain evidence="3 4">DSM 46744</strain>
    </source>
</reference>
<evidence type="ECO:0000313" key="4">
    <source>
        <dbReference type="Proteomes" id="UP000627838"/>
    </source>
</evidence>
<feature type="transmembrane region" description="Helical" evidence="2">
    <location>
        <begin position="45"/>
        <end position="63"/>
    </location>
</feature>
<keyword evidence="4" id="KW-1185">Reference proteome</keyword>
<accession>A0ABR9JWT1</accession>
<feature type="transmembrane region" description="Helical" evidence="2">
    <location>
        <begin position="97"/>
        <end position="116"/>
    </location>
</feature>
<gene>
    <name evidence="3" type="ORF">H4W34_004835</name>
</gene>
<feature type="compositionally biased region" description="Gly residues" evidence="1">
    <location>
        <begin position="1"/>
        <end position="12"/>
    </location>
</feature>
<evidence type="ECO:0000256" key="2">
    <source>
        <dbReference type="SAM" id="Phobius"/>
    </source>
</evidence>
<feature type="transmembrane region" description="Helical" evidence="2">
    <location>
        <begin position="70"/>
        <end position="91"/>
    </location>
</feature>
<dbReference type="RefSeq" id="WP_192761284.1">
    <property type="nucleotide sequence ID" value="NZ_JADBDZ010000001.1"/>
</dbReference>
<dbReference type="Pfam" id="PF20444">
    <property type="entry name" value="DUF6703"/>
    <property type="match status" value="1"/>
</dbReference>
<dbReference type="EMBL" id="JADBDZ010000001">
    <property type="protein sequence ID" value="MBE1535002.1"/>
    <property type="molecule type" value="Genomic_DNA"/>
</dbReference>